<dbReference type="InterPro" id="IPR013750">
    <property type="entry name" value="GHMP_kinase_C_dom"/>
</dbReference>
<comment type="similarity">
    <text evidence="2 13">Belongs to the GHMP kinase family. Homoserine kinase subfamily.</text>
</comment>
<dbReference type="Proteomes" id="UP000448867">
    <property type="component" value="Unassembled WGS sequence"/>
</dbReference>
<keyword evidence="9 13" id="KW-0418">Kinase</keyword>
<accession>A0A7X2LY43</accession>
<dbReference type="InterPro" id="IPR000870">
    <property type="entry name" value="Homoserine_kinase"/>
</dbReference>
<dbReference type="PANTHER" id="PTHR20861">
    <property type="entry name" value="HOMOSERINE/4-DIPHOSPHOCYTIDYL-2-C-METHYL-D-ERYTHRITOL KINASE"/>
    <property type="match status" value="1"/>
</dbReference>
<keyword evidence="6 13" id="KW-0808">Transferase</keyword>
<dbReference type="InterPro" id="IPR006203">
    <property type="entry name" value="GHMP_knse_ATP-bd_CS"/>
</dbReference>
<dbReference type="Gene3D" id="3.30.230.10">
    <property type="match status" value="1"/>
</dbReference>
<dbReference type="Pfam" id="PF08544">
    <property type="entry name" value="GHMP_kinases_C"/>
    <property type="match status" value="1"/>
</dbReference>
<keyword evidence="7 13" id="KW-0791">Threonine biosynthesis</keyword>
<dbReference type="EMBL" id="WKKI01000029">
    <property type="protein sequence ID" value="MRX73220.1"/>
    <property type="molecule type" value="Genomic_DNA"/>
</dbReference>
<sequence length="307" mass="32655">MRDCDSVKITVPGSTANLGPGFDSIGLAVNRYLVLTVKRFPTWNFTASSKEVEGLPCGEENLICKAALLAAGYKNRELPPCAVEVWSDIPVARGLGSSAAAIVGGIELANQVCGLQLTNEEKLFLGCSMEKHPDNVGASIYGGMIIGCWMEETAHAVSMPAPDAEFAAYIPSYELFTKDARSVLPSSFGYPEAVSASAVSNVMIAALISGNLKVAGSMMKSDMFHQPYRRVLIPEMEEVEKTAEEHGALATVISGAGPALILLCEKGTGSRLISALKERFSEGDVVELKADPLGVRVTWDVPLEQNA</sequence>
<keyword evidence="8 13" id="KW-0547">Nucleotide-binding</keyword>
<comment type="caution">
    <text evidence="16">The sequence shown here is derived from an EMBL/GenBank/DDBJ whole genome shotgun (WGS) entry which is preliminary data.</text>
</comment>
<dbReference type="GO" id="GO:0009088">
    <property type="term" value="P:threonine biosynthetic process"/>
    <property type="evidence" value="ECO:0007669"/>
    <property type="project" value="UniProtKB-UniRule"/>
</dbReference>
<evidence type="ECO:0000256" key="9">
    <source>
        <dbReference type="ARBA" id="ARBA00022777"/>
    </source>
</evidence>
<evidence type="ECO:0000256" key="8">
    <source>
        <dbReference type="ARBA" id="ARBA00022741"/>
    </source>
</evidence>
<dbReference type="EC" id="2.7.1.39" evidence="3 13"/>
<comment type="pathway">
    <text evidence="1 13">Amino-acid biosynthesis; L-threonine biosynthesis; L-threonine from L-aspartate: step 4/5.</text>
</comment>
<dbReference type="AlphaFoldDB" id="A0A7X2LY43"/>
<protein>
    <recommendedName>
        <fullName evidence="4 13">Homoserine kinase</fullName>
        <shortName evidence="13">HK</shortName>
        <shortName evidence="13">HSK</shortName>
        <ecNumber evidence="3 13">2.7.1.39</ecNumber>
    </recommendedName>
</protein>
<dbReference type="GO" id="GO:0005737">
    <property type="term" value="C:cytoplasm"/>
    <property type="evidence" value="ECO:0007669"/>
    <property type="project" value="UniProtKB-SubCell"/>
</dbReference>
<dbReference type="PIRSF" id="PIRSF000676">
    <property type="entry name" value="Homoser_kin"/>
    <property type="match status" value="1"/>
</dbReference>
<evidence type="ECO:0000256" key="11">
    <source>
        <dbReference type="ARBA" id="ARBA00049375"/>
    </source>
</evidence>
<dbReference type="PROSITE" id="PS00627">
    <property type="entry name" value="GHMP_KINASES_ATP"/>
    <property type="match status" value="1"/>
</dbReference>
<dbReference type="UniPathway" id="UPA00050">
    <property type="reaction ID" value="UER00064"/>
</dbReference>
<comment type="catalytic activity">
    <reaction evidence="11 13">
        <text>L-homoserine + ATP = O-phospho-L-homoserine + ADP + H(+)</text>
        <dbReference type="Rhea" id="RHEA:13985"/>
        <dbReference type="ChEBI" id="CHEBI:15378"/>
        <dbReference type="ChEBI" id="CHEBI:30616"/>
        <dbReference type="ChEBI" id="CHEBI:57476"/>
        <dbReference type="ChEBI" id="CHEBI:57590"/>
        <dbReference type="ChEBI" id="CHEBI:456216"/>
        <dbReference type="EC" id="2.7.1.39"/>
    </reaction>
</comment>
<name>A0A7X2LY43_9BACI</name>
<dbReference type="PANTHER" id="PTHR20861:SF1">
    <property type="entry name" value="HOMOSERINE KINASE"/>
    <property type="match status" value="1"/>
</dbReference>
<evidence type="ECO:0000256" key="1">
    <source>
        <dbReference type="ARBA" id="ARBA00005015"/>
    </source>
</evidence>
<dbReference type="Gene3D" id="3.30.70.890">
    <property type="entry name" value="GHMP kinase, C-terminal domain"/>
    <property type="match status" value="1"/>
</dbReference>
<organism evidence="16 17">
    <name type="scientific">Metabacillus lacus</name>
    <dbReference type="NCBI Taxonomy" id="1983721"/>
    <lineage>
        <taxon>Bacteria</taxon>
        <taxon>Bacillati</taxon>
        <taxon>Bacillota</taxon>
        <taxon>Bacilli</taxon>
        <taxon>Bacillales</taxon>
        <taxon>Bacillaceae</taxon>
        <taxon>Metabacillus</taxon>
    </lineage>
</organism>
<evidence type="ECO:0000256" key="3">
    <source>
        <dbReference type="ARBA" id="ARBA00012078"/>
    </source>
</evidence>
<gene>
    <name evidence="13" type="primary">thrB</name>
    <name evidence="16" type="ORF">GJU40_13815</name>
</gene>
<dbReference type="OrthoDB" id="9769912at2"/>
<dbReference type="GO" id="GO:0005524">
    <property type="term" value="F:ATP binding"/>
    <property type="evidence" value="ECO:0007669"/>
    <property type="project" value="UniProtKB-UniRule"/>
</dbReference>
<evidence type="ECO:0000256" key="7">
    <source>
        <dbReference type="ARBA" id="ARBA00022697"/>
    </source>
</evidence>
<dbReference type="InterPro" id="IPR006204">
    <property type="entry name" value="GHMP_kinase_N_dom"/>
</dbReference>
<evidence type="ECO:0000259" key="14">
    <source>
        <dbReference type="Pfam" id="PF00288"/>
    </source>
</evidence>
<dbReference type="HAMAP" id="MF_00384">
    <property type="entry name" value="Homoser_kinase"/>
    <property type="match status" value="1"/>
</dbReference>
<feature type="domain" description="GHMP kinase C-terminal" evidence="15">
    <location>
        <begin position="203"/>
        <end position="281"/>
    </location>
</feature>
<comment type="subcellular location">
    <subcellularLocation>
        <location evidence="13">Cytoplasm</location>
    </subcellularLocation>
</comment>
<dbReference type="Pfam" id="PF00288">
    <property type="entry name" value="GHMP_kinases_N"/>
    <property type="match status" value="1"/>
</dbReference>
<feature type="domain" description="GHMP kinase N-terminal" evidence="14">
    <location>
        <begin position="61"/>
        <end position="143"/>
    </location>
</feature>
<evidence type="ECO:0000256" key="4">
    <source>
        <dbReference type="ARBA" id="ARBA00017858"/>
    </source>
</evidence>
<evidence type="ECO:0000313" key="17">
    <source>
        <dbReference type="Proteomes" id="UP000448867"/>
    </source>
</evidence>
<comment type="function">
    <text evidence="12 13">Catalyzes the ATP-dependent phosphorylation of L-homoserine to L-homoserine phosphate.</text>
</comment>
<dbReference type="NCBIfam" id="TIGR00191">
    <property type="entry name" value="thrB"/>
    <property type="match status" value="1"/>
</dbReference>
<dbReference type="InterPro" id="IPR020568">
    <property type="entry name" value="Ribosomal_Su5_D2-typ_SF"/>
</dbReference>
<dbReference type="PRINTS" id="PR00958">
    <property type="entry name" value="HOMSERKINASE"/>
</dbReference>
<evidence type="ECO:0000259" key="15">
    <source>
        <dbReference type="Pfam" id="PF08544"/>
    </source>
</evidence>
<feature type="binding site" evidence="13">
    <location>
        <begin position="90"/>
        <end position="100"/>
    </location>
    <ligand>
        <name>ATP</name>
        <dbReference type="ChEBI" id="CHEBI:30616"/>
    </ligand>
</feature>
<keyword evidence="13" id="KW-0963">Cytoplasm</keyword>
<evidence type="ECO:0000256" key="2">
    <source>
        <dbReference type="ARBA" id="ARBA00007370"/>
    </source>
</evidence>
<evidence type="ECO:0000313" key="16">
    <source>
        <dbReference type="EMBL" id="MRX73220.1"/>
    </source>
</evidence>
<evidence type="ECO:0000256" key="13">
    <source>
        <dbReference type="HAMAP-Rule" id="MF_00384"/>
    </source>
</evidence>
<evidence type="ECO:0000256" key="10">
    <source>
        <dbReference type="ARBA" id="ARBA00022840"/>
    </source>
</evidence>
<proteinExistence type="inferred from homology"/>
<evidence type="ECO:0000256" key="12">
    <source>
        <dbReference type="ARBA" id="ARBA00049954"/>
    </source>
</evidence>
<dbReference type="SUPFAM" id="SSF55060">
    <property type="entry name" value="GHMP Kinase, C-terminal domain"/>
    <property type="match status" value="1"/>
</dbReference>
<dbReference type="InterPro" id="IPR014721">
    <property type="entry name" value="Ribsml_uS5_D2-typ_fold_subgr"/>
</dbReference>
<dbReference type="SUPFAM" id="SSF54211">
    <property type="entry name" value="Ribosomal protein S5 domain 2-like"/>
    <property type="match status" value="1"/>
</dbReference>
<evidence type="ECO:0000256" key="5">
    <source>
        <dbReference type="ARBA" id="ARBA00022605"/>
    </source>
</evidence>
<keyword evidence="17" id="KW-1185">Reference proteome</keyword>
<dbReference type="InterPro" id="IPR036554">
    <property type="entry name" value="GHMP_kinase_C_sf"/>
</dbReference>
<dbReference type="RefSeq" id="WP_154308663.1">
    <property type="nucleotide sequence ID" value="NZ_WKKI01000029.1"/>
</dbReference>
<keyword evidence="10 13" id="KW-0067">ATP-binding</keyword>
<evidence type="ECO:0000256" key="6">
    <source>
        <dbReference type="ARBA" id="ARBA00022679"/>
    </source>
</evidence>
<keyword evidence="5 13" id="KW-0028">Amino-acid biosynthesis</keyword>
<reference evidence="16 17" key="1">
    <citation type="submission" date="2019-11" db="EMBL/GenBank/DDBJ databases">
        <title>Bacillus lacus genome.</title>
        <authorList>
            <person name="Allen C.J."/>
            <person name="Newman J.D."/>
        </authorList>
    </citation>
    <scope>NUCLEOTIDE SEQUENCE [LARGE SCALE GENOMIC DNA]</scope>
    <source>
        <strain evidence="16 17">KCTC 33946</strain>
    </source>
</reference>
<dbReference type="GO" id="GO:0004413">
    <property type="term" value="F:homoserine kinase activity"/>
    <property type="evidence" value="ECO:0007669"/>
    <property type="project" value="UniProtKB-UniRule"/>
</dbReference>